<dbReference type="InterPro" id="IPR005645">
    <property type="entry name" value="FSH-like_dom"/>
</dbReference>
<keyword evidence="1" id="KW-0378">Hydrolase</keyword>
<dbReference type="Gene3D" id="3.40.50.1820">
    <property type="entry name" value="alpha/beta hydrolase"/>
    <property type="match status" value="1"/>
</dbReference>
<dbReference type="PANTHER" id="PTHR48070:SF4">
    <property type="entry name" value="ESTERASE ALNB"/>
    <property type="match status" value="1"/>
</dbReference>
<reference evidence="3" key="2">
    <citation type="submission" date="2020-02" db="EMBL/GenBank/DDBJ databases">
        <authorList>
            <person name="Gilchrist C.L.M."/>
            <person name="Chooi Y.-H."/>
        </authorList>
    </citation>
    <scope>NUCLEOTIDE SEQUENCE</scope>
    <source>
        <strain evidence="3">MST-FP2251</strain>
    </source>
</reference>
<comment type="caution">
    <text evidence="3">The sequence shown here is derived from an EMBL/GenBank/DDBJ whole genome shotgun (WGS) entry which is preliminary data.</text>
</comment>
<accession>A0AAD4GUT5</accession>
<dbReference type="GO" id="GO:0005737">
    <property type="term" value="C:cytoplasm"/>
    <property type="evidence" value="ECO:0007669"/>
    <property type="project" value="TreeGrafter"/>
</dbReference>
<name>A0AAD4GUT5_ASPNN</name>
<evidence type="ECO:0000313" key="4">
    <source>
        <dbReference type="Proteomes" id="UP001194746"/>
    </source>
</evidence>
<dbReference type="InterPro" id="IPR050593">
    <property type="entry name" value="LovG"/>
</dbReference>
<evidence type="ECO:0000313" key="3">
    <source>
        <dbReference type="EMBL" id="KAF9890082.1"/>
    </source>
</evidence>
<dbReference type="AlphaFoldDB" id="A0AAD4GUT5"/>
<protein>
    <recommendedName>
        <fullName evidence="2">Serine hydrolase domain-containing protein</fullName>
    </recommendedName>
</protein>
<dbReference type="GO" id="GO:0019748">
    <property type="term" value="P:secondary metabolic process"/>
    <property type="evidence" value="ECO:0007669"/>
    <property type="project" value="TreeGrafter"/>
</dbReference>
<evidence type="ECO:0000256" key="1">
    <source>
        <dbReference type="ARBA" id="ARBA00022801"/>
    </source>
</evidence>
<dbReference type="GO" id="GO:0016787">
    <property type="term" value="F:hydrolase activity"/>
    <property type="evidence" value="ECO:0007669"/>
    <property type="project" value="UniProtKB-KW"/>
</dbReference>
<dbReference type="EMBL" id="VCAU01000029">
    <property type="protein sequence ID" value="KAF9890082.1"/>
    <property type="molecule type" value="Genomic_DNA"/>
</dbReference>
<gene>
    <name evidence="3" type="ORF">FE257_006243</name>
</gene>
<dbReference type="PANTHER" id="PTHR48070">
    <property type="entry name" value="ESTERASE OVCA2"/>
    <property type="match status" value="1"/>
</dbReference>
<dbReference type="InterPro" id="IPR029058">
    <property type="entry name" value="AB_hydrolase_fold"/>
</dbReference>
<dbReference type="GO" id="GO:0005634">
    <property type="term" value="C:nucleus"/>
    <property type="evidence" value="ECO:0007669"/>
    <property type="project" value="TreeGrafter"/>
</dbReference>
<evidence type="ECO:0000259" key="2">
    <source>
        <dbReference type="Pfam" id="PF03959"/>
    </source>
</evidence>
<dbReference type="Proteomes" id="UP001194746">
    <property type="component" value="Unassembled WGS sequence"/>
</dbReference>
<sequence length="156" mass="16917">MEEDRLTLIDHHNITETQATASLDTLASGLSPAQLRQSLDTVFRALEEDGEITTIMGFSEGASMASSVLLEEIRFGAPPLEIVRDRVQVTQGSLIDVPSLHVLSPMDPFRLGAAGLLRVFELEKAVVFCHGTGHLVPRDAGSLEDLKGRIVAFLHS</sequence>
<dbReference type="Pfam" id="PF03959">
    <property type="entry name" value="FSH1"/>
    <property type="match status" value="1"/>
</dbReference>
<organism evidence="3 4">
    <name type="scientific">Aspergillus nanangensis</name>
    <dbReference type="NCBI Taxonomy" id="2582783"/>
    <lineage>
        <taxon>Eukaryota</taxon>
        <taxon>Fungi</taxon>
        <taxon>Dikarya</taxon>
        <taxon>Ascomycota</taxon>
        <taxon>Pezizomycotina</taxon>
        <taxon>Eurotiomycetes</taxon>
        <taxon>Eurotiomycetidae</taxon>
        <taxon>Eurotiales</taxon>
        <taxon>Aspergillaceae</taxon>
        <taxon>Aspergillus</taxon>
        <taxon>Aspergillus subgen. Circumdati</taxon>
    </lineage>
</organism>
<keyword evidence="4" id="KW-1185">Reference proteome</keyword>
<proteinExistence type="predicted"/>
<feature type="domain" description="Serine hydrolase" evidence="2">
    <location>
        <begin position="34"/>
        <end position="141"/>
    </location>
</feature>
<reference evidence="3" key="1">
    <citation type="journal article" date="2019" name="Beilstein J. Org. Chem.">
        <title>Nanangenines: drimane sesquiterpenoids as the dominant metabolite cohort of a novel Australian fungus, Aspergillus nanangensis.</title>
        <authorList>
            <person name="Lacey H.J."/>
            <person name="Gilchrist C.L.M."/>
            <person name="Crombie A."/>
            <person name="Kalaitzis J.A."/>
            <person name="Vuong D."/>
            <person name="Rutledge P.J."/>
            <person name="Turner P."/>
            <person name="Pitt J.I."/>
            <person name="Lacey E."/>
            <person name="Chooi Y.H."/>
            <person name="Piggott A.M."/>
        </authorList>
    </citation>
    <scope>NUCLEOTIDE SEQUENCE</scope>
    <source>
        <strain evidence="3">MST-FP2251</strain>
    </source>
</reference>